<dbReference type="EMBL" id="LR586016">
    <property type="protein sequence ID" value="VIP04890.1"/>
    <property type="molecule type" value="Genomic_DNA"/>
</dbReference>
<dbReference type="InParanoid" id="A0A6C2YT44"/>
<gene>
    <name evidence="1" type="ORF">GMBLW1_43030</name>
</gene>
<dbReference type="PANTHER" id="PTHR35866:SF1">
    <property type="entry name" value="YKGJ FAMILY CYSTEINE CLUSTER PROTEIN"/>
    <property type="match status" value="1"/>
</dbReference>
<protein>
    <submittedName>
        <fullName evidence="1">Uncharacterized protein</fullName>
    </submittedName>
</protein>
<evidence type="ECO:0000313" key="2">
    <source>
        <dbReference type="Proteomes" id="UP000464378"/>
    </source>
</evidence>
<keyword evidence="2" id="KW-1185">Reference proteome</keyword>
<organism evidence="1">
    <name type="scientific">Tuwongella immobilis</name>
    <dbReference type="NCBI Taxonomy" id="692036"/>
    <lineage>
        <taxon>Bacteria</taxon>
        <taxon>Pseudomonadati</taxon>
        <taxon>Planctomycetota</taxon>
        <taxon>Planctomycetia</taxon>
        <taxon>Gemmatales</taxon>
        <taxon>Gemmataceae</taxon>
        <taxon>Tuwongella</taxon>
    </lineage>
</organism>
<dbReference type="Proteomes" id="UP000464378">
    <property type="component" value="Chromosome"/>
</dbReference>
<reference evidence="1" key="1">
    <citation type="submission" date="2019-04" db="EMBL/GenBank/DDBJ databases">
        <authorList>
            <consortium name="Science for Life Laboratories"/>
        </authorList>
    </citation>
    <scope>NUCLEOTIDE SEQUENCE</scope>
    <source>
        <strain evidence="1">MBLW1</strain>
    </source>
</reference>
<dbReference type="Pfam" id="PF03692">
    <property type="entry name" value="CxxCxxCC"/>
    <property type="match status" value="1"/>
</dbReference>
<dbReference type="InterPro" id="IPR005358">
    <property type="entry name" value="Puta_zinc/iron-chelating_dom"/>
</dbReference>
<proteinExistence type="predicted"/>
<dbReference type="AlphaFoldDB" id="A0A6C2YT44"/>
<dbReference type="KEGG" id="tim:GMBLW1_43030"/>
<accession>A0A6C2YT44</accession>
<dbReference type="RefSeq" id="WP_162659912.1">
    <property type="nucleotide sequence ID" value="NZ_LR593887.1"/>
</dbReference>
<evidence type="ECO:0000313" key="1">
    <source>
        <dbReference type="EMBL" id="VIP04890.1"/>
    </source>
</evidence>
<name>A0A6C2YT44_9BACT</name>
<sequence>MSEPWYQDGLQFECTQCGKCCTGEPGYVWVSEAEIAAIAEFLKIDPAEVLAVHTRRAPRGRTIREKINGDCIYFEAGKGCTIYEVRPAQCRTWPFWESNLRTPADWQRTMESCPGSGQGQLISAEEITARLKVIRL</sequence>
<dbReference type="EMBL" id="LR593887">
    <property type="protein sequence ID" value="VTS07139.1"/>
    <property type="molecule type" value="Genomic_DNA"/>
</dbReference>
<dbReference type="PANTHER" id="PTHR35866">
    <property type="entry name" value="PUTATIVE-RELATED"/>
    <property type="match status" value="1"/>
</dbReference>